<name>A0A8K0WZL6_9PEZI</name>
<organism evidence="3 4">
    <name type="scientific">Plectosphaerella cucumerina</name>
    <dbReference type="NCBI Taxonomy" id="40658"/>
    <lineage>
        <taxon>Eukaryota</taxon>
        <taxon>Fungi</taxon>
        <taxon>Dikarya</taxon>
        <taxon>Ascomycota</taxon>
        <taxon>Pezizomycotina</taxon>
        <taxon>Sordariomycetes</taxon>
        <taxon>Hypocreomycetidae</taxon>
        <taxon>Glomerellales</taxon>
        <taxon>Plectosphaerellaceae</taxon>
        <taxon>Plectosphaerella</taxon>
    </lineage>
</organism>
<dbReference type="GO" id="GO:0016787">
    <property type="term" value="F:hydrolase activity"/>
    <property type="evidence" value="ECO:0007669"/>
    <property type="project" value="UniProtKB-KW"/>
</dbReference>
<sequence length="307" mass="33392">MTNLRVIGLLFSSVPSTTLGMPPQKFTGLVAVSQSPLIQLFYDVIPAVPISQSRPVLVFSHSLSAATWLWDSLLPALADQYTIVRYDIRFHGRSPLSDHPGYKYEEGHTIDDLASDVVKLLDHLGVQQAHGFVGLSIGGGIAVALAGAYAERFSHIIVVGTRAHSTAEDEKIWEERIAFAKAEGVDSLAGRSVERWFGPAWRKENAALVADIERRVGEQSLEGYVANVQTLRTLDLWSHADAIGRRGDGERVLFVAGEEDAKAVVEETRALAARAGSEVVIVEGAGHITHVQQPERFLAVLRGKLEG</sequence>
<gene>
    <name evidence="3" type="ORF">B0T11DRAFT_343262</name>
</gene>
<dbReference type="EMBL" id="JAGPXD010000006">
    <property type="protein sequence ID" value="KAH7350135.1"/>
    <property type="molecule type" value="Genomic_DNA"/>
</dbReference>
<keyword evidence="1" id="KW-0732">Signal</keyword>
<protein>
    <submittedName>
        <fullName evidence="3">Alpha/Beta hydrolase protein</fullName>
    </submittedName>
</protein>
<dbReference type="InterPro" id="IPR029058">
    <property type="entry name" value="AB_hydrolase_fold"/>
</dbReference>
<dbReference type="Pfam" id="PF00561">
    <property type="entry name" value="Abhydrolase_1"/>
    <property type="match status" value="1"/>
</dbReference>
<dbReference type="OrthoDB" id="2851338at2759"/>
<dbReference type="PANTHER" id="PTHR43433:SF5">
    <property type="entry name" value="AB HYDROLASE-1 DOMAIN-CONTAINING PROTEIN"/>
    <property type="match status" value="1"/>
</dbReference>
<dbReference type="Proteomes" id="UP000813385">
    <property type="component" value="Unassembled WGS sequence"/>
</dbReference>
<evidence type="ECO:0000256" key="1">
    <source>
        <dbReference type="SAM" id="SignalP"/>
    </source>
</evidence>
<dbReference type="SUPFAM" id="SSF53474">
    <property type="entry name" value="alpha/beta-Hydrolases"/>
    <property type="match status" value="1"/>
</dbReference>
<reference evidence="3" key="1">
    <citation type="journal article" date="2021" name="Nat. Commun.">
        <title>Genetic determinants of endophytism in the Arabidopsis root mycobiome.</title>
        <authorList>
            <person name="Mesny F."/>
            <person name="Miyauchi S."/>
            <person name="Thiergart T."/>
            <person name="Pickel B."/>
            <person name="Atanasova L."/>
            <person name="Karlsson M."/>
            <person name="Huettel B."/>
            <person name="Barry K.W."/>
            <person name="Haridas S."/>
            <person name="Chen C."/>
            <person name="Bauer D."/>
            <person name="Andreopoulos W."/>
            <person name="Pangilinan J."/>
            <person name="LaButti K."/>
            <person name="Riley R."/>
            <person name="Lipzen A."/>
            <person name="Clum A."/>
            <person name="Drula E."/>
            <person name="Henrissat B."/>
            <person name="Kohler A."/>
            <person name="Grigoriev I.V."/>
            <person name="Martin F.M."/>
            <person name="Hacquard S."/>
        </authorList>
    </citation>
    <scope>NUCLEOTIDE SEQUENCE</scope>
    <source>
        <strain evidence="3">MPI-CAGE-AT-0016</strain>
    </source>
</reference>
<evidence type="ECO:0000313" key="4">
    <source>
        <dbReference type="Proteomes" id="UP000813385"/>
    </source>
</evidence>
<dbReference type="Gene3D" id="3.40.50.1820">
    <property type="entry name" value="alpha/beta hydrolase"/>
    <property type="match status" value="1"/>
</dbReference>
<keyword evidence="3" id="KW-0378">Hydrolase</keyword>
<comment type="caution">
    <text evidence="3">The sequence shown here is derived from an EMBL/GenBank/DDBJ whole genome shotgun (WGS) entry which is preliminary data.</text>
</comment>
<keyword evidence="4" id="KW-1185">Reference proteome</keyword>
<evidence type="ECO:0000259" key="2">
    <source>
        <dbReference type="Pfam" id="PF00561"/>
    </source>
</evidence>
<feature type="chain" id="PRO_5035451006" evidence="1">
    <location>
        <begin position="21"/>
        <end position="307"/>
    </location>
</feature>
<feature type="signal peptide" evidence="1">
    <location>
        <begin position="1"/>
        <end position="20"/>
    </location>
</feature>
<feature type="domain" description="AB hydrolase-1" evidence="2">
    <location>
        <begin position="55"/>
        <end position="292"/>
    </location>
</feature>
<proteinExistence type="predicted"/>
<dbReference type="PANTHER" id="PTHR43433">
    <property type="entry name" value="HYDROLASE, ALPHA/BETA FOLD FAMILY PROTEIN"/>
    <property type="match status" value="1"/>
</dbReference>
<dbReference type="InterPro" id="IPR000073">
    <property type="entry name" value="AB_hydrolase_1"/>
</dbReference>
<dbReference type="AlphaFoldDB" id="A0A8K0WZL6"/>
<dbReference type="InterPro" id="IPR050471">
    <property type="entry name" value="AB_hydrolase"/>
</dbReference>
<accession>A0A8K0WZL6</accession>
<evidence type="ECO:0000313" key="3">
    <source>
        <dbReference type="EMBL" id="KAH7350135.1"/>
    </source>
</evidence>